<organism evidence="2 3">
    <name type="scientific">Endosaccharibacter trunci</name>
    <dbReference type="NCBI Taxonomy" id="2812733"/>
    <lineage>
        <taxon>Bacteria</taxon>
        <taxon>Pseudomonadati</taxon>
        <taxon>Pseudomonadota</taxon>
        <taxon>Alphaproteobacteria</taxon>
        <taxon>Acetobacterales</taxon>
        <taxon>Acetobacteraceae</taxon>
        <taxon>Endosaccharibacter</taxon>
    </lineage>
</organism>
<gene>
    <name evidence="2" type="ORF">NFI95_07505</name>
</gene>
<accession>A0ABT1W5Z0</accession>
<feature type="signal peptide" evidence="1">
    <location>
        <begin position="1"/>
        <end position="25"/>
    </location>
</feature>
<dbReference type="EMBL" id="JAMSKV010000005">
    <property type="protein sequence ID" value="MCQ8278294.1"/>
    <property type="molecule type" value="Genomic_DNA"/>
</dbReference>
<sequence>MTRRAFRLVLLSAAMLLPYAGPASAQQSWLQPPAQMDAKGRCVYFSRLVRFTAESKSVCDEGRKVKTGPVTAHVLDQCLAQFGHGFDTTSITDMTDAFAKQVQSQGFGNACNQIKAQAWDLVAQ</sequence>
<name>A0ABT1W5Z0_9PROT</name>
<dbReference type="RefSeq" id="WP_422863761.1">
    <property type="nucleotide sequence ID" value="NZ_JAMSKV010000005.1"/>
</dbReference>
<evidence type="ECO:0000313" key="3">
    <source>
        <dbReference type="Proteomes" id="UP001524587"/>
    </source>
</evidence>
<dbReference type="Proteomes" id="UP001524587">
    <property type="component" value="Unassembled WGS sequence"/>
</dbReference>
<proteinExistence type="predicted"/>
<protein>
    <submittedName>
        <fullName evidence="2">Uncharacterized protein</fullName>
    </submittedName>
</protein>
<reference evidence="2 3" key="1">
    <citation type="submission" date="2022-06" db="EMBL/GenBank/DDBJ databases">
        <title>Endosaccharibacter gen. nov., sp. nov., endophytic bacteria isolated from sugarcane.</title>
        <authorList>
            <person name="Pitiwittayakul N."/>
            <person name="Yukphan P."/>
            <person name="Charoenyingcharoen P."/>
            <person name="Tanasupawat S."/>
        </authorList>
    </citation>
    <scope>NUCLEOTIDE SEQUENCE [LARGE SCALE GENOMIC DNA]</scope>
    <source>
        <strain evidence="2 3">KSS8</strain>
    </source>
</reference>
<evidence type="ECO:0000313" key="2">
    <source>
        <dbReference type="EMBL" id="MCQ8278294.1"/>
    </source>
</evidence>
<comment type="caution">
    <text evidence="2">The sequence shown here is derived from an EMBL/GenBank/DDBJ whole genome shotgun (WGS) entry which is preliminary data.</text>
</comment>
<keyword evidence="3" id="KW-1185">Reference proteome</keyword>
<feature type="chain" id="PRO_5046585210" evidence="1">
    <location>
        <begin position="26"/>
        <end position="124"/>
    </location>
</feature>
<keyword evidence="1" id="KW-0732">Signal</keyword>
<evidence type="ECO:0000256" key="1">
    <source>
        <dbReference type="SAM" id="SignalP"/>
    </source>
</evidence>